<sequence length="108" mass="12146">GPRSLLDICAIKNYQQSFVDVNKLSLGLFNKNSMNLTPIITYNFQGLQNALSKNNIQHLQILINTQKDHSADATKSFLDALKMHSTSLTFLRIEDEDISTSSNQLFLS</sequence>
<dbReference type="EMBL" id="CAJVPP010026965">
    <property type="protein sequence ID" value="CAG8754751.1"/>
    <property type="molecule type" value="Genomic_DNA"/>
</dbReference>
<keyword evidence="2" id="KW-1185">Reference proteome</keyword>
<organism evidence="1 2">
    <name type="scientific">Funneliformis mosseae</name>
    <name type="common">Endomycorrhizal fungus</name>
    <name type="synonym">Glomus mosseae</name>
    <dbReference type="NCBI Taxonomy" id="27381"/>
    <lineage>
        <taxon>Eukaryota</taxon>
        <taxon>Fungi</taxon>
        <taxon>Fungi incertae sedis</taxon>
        <taxon>Mucoromycota</taxon>
        <taxon>Glomeromycotina</taxon>
        <taxon>Glomeromycetes</taxon>
        <taxon>Glomerales</taxon>
        <taxon>Glomeraceae</taxon>
        <taxon>Funneliformis</taxon>
    </lineage>
</organism>
<feature type="non-terminal residue" evidence="1">
    <location>
        <position position="1"/>
    </location>
</feature>
<comment type="caution">
    <text evidence="1">The sequence shown here is derived from an EMBL/GenBank/DDBJ whole genome shotgun (WGS) entry which is preliminary data.</text>
</comment>
<evidence type="ECO:0000313" key="2">
    <source>
        <dbReference type="Proteomes" id="UP000789375"/>
    </source>
</evidence>
<evidence type="ECO:0000313" key="1">
    <source>
        <dbReference type="EMBL" id="CAG8754751.1"/>
    </source>
</evidence>
<protein>
    <submittedName>
        <fullName evidence="1">2835_t:CDS:1</fullName>
    </submittedName>
</protein>
<reference evidence="1" key="1">
    <citation type="submission" date="2021-06" db="EMBL/GenBank/DDBJ databases">
        <authorList>
            <person name="Kallberg Y."/>
            <person name="Tangrot J."/>
            <person name="Rosling A."/>
        </authorList>
    </citation>
    <scope>NUCLEOTIDE SEQUENCE</scope>
    <source>
        <strain evidence="1">87-6 pot B 2015</strain>
    </source>
</reference>
<gene>
    <name evidence="1" type="ORF">FMOSSE_LOCUS16834</name>
</gene>
<feature type="non-terminal residue" evidence="1">
    <location>
        <position position="108"/>
    </location>
</feature>
<dbReference type="AlphaFoldDB" id="A0A9N9NQN3"/>
<accession>A0A9N9NQN3</accession>
<name>A0A9N9NQN3_FUNMO</name>
<proteinExistence type="predicted"/>
<dbReference type="Proteomes" id="UP000789375">
    <property type="component" value="Unassembled WGS sequence"/>
</dbReference>